<keyword evidence="11" id="KW-1185">Reference proteome</keyword>
<dbReference type="GO" id="GO:0005634">
    <property type="term" value="C:nucleus"/>
    <property type="evidence" value="ECO:0007669"/>
    <property type="project" value="UniProtKB-SubCell"/>
</dbReference>
<sequence>MPPIKEQPVRDLRESYVCEECGAAFRTRGLKNNHTNRKHRRRYNCDHCESAFALNADLQRHKRTVHKETIPSSSKAFTCPYDGCATPTKKFTRRDNLSRHMVRCLNAQAKPV</sequence>
<dbReference type="InterPro" id="IPR013087">
    <property type="entry name" value="Znf_C2H2_type"/>
</dbReference>
<protein>
    <recommendedName>
        <fullName evidence="9">C2H2-type domain-containing protein</fullName>
    </recommendedName>
</protein>
<evidence type="ECO:0000313" key="11">
    <source>
        <dbReference type="Proteomes" id="UP000193144"/>
    </source>
</evidence>
<evidence type="ECO:0000259" key="9">
    <source>
        <dbReference type="PROSITE" id="PS50157"/>
    </source>
</evidence>
<dbReference type="PANTHER" id="PTHR46179:SF13">
    <property type="entry name" value="C2H2-TYPE DOMAIN-CONTAINING PROTEIN"/>
    <property type="match status" value="1"/>
</dbReference>
<gene>
    <name evidence="10" type="ORF">BCR34DRAFT_493059</name>
</gene>
<dbReference type="GO" id="GO:0008270">
    <property type="term" value="F:zinc ion binding"/>
    <property type="evidence" value="ECO:0007669"/>
    <property type="project" value="UniProtKB-KW"/>
</dbReference>
<dbReference type="GO" id="GO:0006357">
    <property type="term" value="P:regulation of transcription by RNA polymerase II"/>
    <property type="evidence" value="ECO:0007669"/>
    <property type="project" value="TreeGrafter"/>
</dbReference>
<dbReference type="Proteomes" id="UP000193144">
    <property type="component" value="Unassembled WGS sequence"/>
</dbReference>
<evidence type="ECO:0000256" key="5">
    <source>
        <dbReference type="ARBA" id="ARBA00023015"/>
    </source>
</evidence>
<keyword evidence="2" id="KW-0479">Metal-binding</keyword>
<accession>A0A1Y1YX58</accession>
<comment type="caution">
    <text evidence="10">The sequence shown here is derived from an EMBL/GenBank/DDBJ whole genome shotgun (WGS) entry which is preliminary data.</text>
</comment>
<organism evidence="10 11">
    <name type="scientific">Clohesyomyces aquaticus</name>
    <dbReference type="NCBI Taxonomy" id="1231657"/>
    <lineage>
        <taxon>Eukaryota</taxon>
        <taxon>Fungi</taxon>
        <taxon>Dikarya</taxon>
        <taxon>Ascomycota</taxon>
        <taxon>Pezizomycotina</taxon>
        <taxon>Dothideomycetes</taxon>
        <taxon>Pleosporomycetidae</taxon>
        <taxon>Pleosporales</taxon>
        <taxon>Lindgomycetaceae</taxon>
        <taxon>Clohesyomyces</taxon>
    </lineage>
</organism>
<dbReference type="AlphaFoldDB" id="A0A1Y1YX58"/>
<keyword evidence="3 8" id="KW-0863">Zinc-finger</keyword>
<dbReference type="STRING" id="1231657.A0A1Y1YX58"/>
<comment type="subcellular location">
    <subcellularLocation>
        <location evidence="1">Nucleus</location>
    </subcellularLocation>
</comment>
<evidence type="ECO:0000256" key="1">
    <source>
        <dbReference type="ARBA" id="ARBA00004123"/>
    </source>
</evidence>
<dbReference type="Pfam" id="PF00096">
    <property type="entry name" value="zf-C2H2"/>
    <property type="match status" value="1"/>
</dbReference>
<evidence type="ECO:0000256" key="8">
    <source>
        <dbReference type="PROSITE-ProRule" id="PRU00042"/>
    </source>
</evidence>
<dbReference type="PANTHER" id="PTHR46179">
    <property type="entry name" value="ZINC FINGER PROTEIN"/>
    <property type="match status" value="1"/>
</dbReference>
<dbReference type="InterPro" id="IPR051061">
    <property type="entry name" value="Zinc_finger_trans_reg"/>
</dbReference>
<feature type="domain" description="C2H2-type" evidence="9">
    <location>
        <begin position="43"/>
        <end position="71"/>
    </location>
</feature>
<dbReference type="OrthoDB" id="3798762at2759"/>
<reference evidence="10 11" key="1">
    <citation type="submission" date="2016-07" db="EMBL/GenBank/DDBJ databases">
        <title>Pervasive Adenine N6-methylation of Active Genes in Fungi.</title>
        <authorList>
            <consortium name="DOE Joint Genome Institute"/>
            <person name="Mondo S.J."/>
            <person name="Dannebaum R.O."/>
            <person name="Kuo R.C."/>
            <person name="Labutti K."/>
            <person name="Haridas S."/>
            <person name="Kuo A."/>
            <person name="Salamov A."/>
            <person name="Ahrendt S.R."/>
            <person name="Lipzen A."/>
            <person name="Sullivan W."/>
            <person name="Andreopoulos W.B."/>
            <person name="Clum A."/>
            <person name="Lindquist E."/>
            <person name="Daum C."/>
            <person name="Ramamoorthy G.K."/>
            <person name="Gryganskyi A."/>
            <person name="Culley D."/>
            <person name="Magnuson J.K."/>
            <person name="James T.Y."/>
            <person name="O'Malley M.A."/>
            <person name="Stajich J.E."/>
            <person name="Spatafora J.W."/>
            <person name="Visel A."/>
            <person name="Grigoriev I.V."/>
        </authorList>
    </citation>
    <scope>NUCLEOTIDE SEQUENCE [LARGE SCALE GENOMIC DNA]</scope>
    <source>
        <strain evidence="10 11">CBS 115471</strain>
    </source>
</reference>
<keyword evidence="7" id="KW-0539">Nucleus</keyword>
<evidence type="ECO:0000256" key="6">
    <source>
        <dbReference type="ARBA" id="ARBA00023163"/>
    </source>
</evidence>
<proteinExistence type="predicted"/>
<dbReference type="InterPro" id="IPR036236">
    <property type="entry name" value="Znf_C2H2_sf"/>
</dbReference>
<feature type="domain" description="C2H2-type" evidence="9">
    <location>
        <begin position="16"/>
        <end position="44"/>
    </location>
</feature>
<evidence type="ECO:0000313" key="10">
    <source>
        <dbReference type="EMBL" id="ORY02559.1"/>
    </source>
</evidence>
<dbReference type="PROSITE" id="PS50157">
    <property type="entry name" value="ZINC_FINGER_C2H2_2"/>
    <property type="match status" value="2"/>
</dbReference>
<name>A0A1Y1YX58_9PLEO</name>
<dbReference type="Gene3D" id="3.30.160.60">
    <property type="entry name" value="Classic Zinc Finger"/>
    <property type="match status" value="2"/>
</dbReference>
<keyword evidence="6" id="KW-0804">Transcription</keyword>
<evidence type="ECO:0000256" key="3">
    <source>
        <dbReference type="ARBA" id="ARBA00022771"/>
    </source>
</evidence>
<evidence type="ECO:0000256" key="4">
    <source>
        <dbReference type="ARBA" id="ARBA00022833"/>
    </source>
</evidence>
<keyword evidence="4" id="KW-0862">Zinc</keyword>
<evidence type="ECO:0000256" key="7">
    <source>
        <dbReference type="ARBA" id="ARBA00023242"/>
    </source>
</evidence>
<evidence type="ECO:0000256" key="2">
    <source>
        <dbReference type="ARBA" id="ARBA00022723"/>
    </source>
</evidence>
<dbReference type="EMBL" id="MCFA01000156">
    <property type="protein sequence ID" value="ORY02559.1"/>
    <property type="molecule type" value="Genomic_DNA"/>
</dbReference>
<dbReference type="PROSITE" id="PS00028">
    <property type="entry name" value="ZINC_FINGER_C2H2_1"/>
    <property type="match status" value="1"/>
</dbReference>
<dbReference type="SUPFAM" id="SSF57667">
    <property type="entry name" value="beta-beta-alpha zinc fingers"/>
    <property type="match status" value="1"/>
</dbReference>
<dbReference type="SMART" id="SM00355">
    <property type="entry name" value="ZnF_C2H2"/>
    <property type="match status" value="3"/>
</dbReference>
<keyword evidence="5" id="KW-0805">Transcription regulation</keyword>